<dbReference type="Proteomes" id="UP000293952">
    <property type="component" value="Unassembled WGS sequence"/>
</dbReference>
<name>A0A4Q4KG98_9FLAO</name>
<dbReference type="OrthoDB" id="680984at2"/>
<dbReference type="RefSeq" id="WP_130094850.1">
    <property type="nucleotide sequence ID" value="NZ_SETE01000007.1"/>
</dbReference>
<keyword evidence="3" id="KW-1185">Reference proteome</keyword>
<keyword evidence="1" id="KW-0812">Transmembrane</keyword>
<sequence>MLNPKRIFLIDAFGALLTTILLFSVLAQLEQYFGMPKDVLYLLAGIAFGLFIYSLSCNRFVKSNWKHFLRILIIFNSIYLLLSIGLIIKHSESLTVLGWIYFILEFIVIGVLITYELNSLKKENSIH</sequence>
<keyword evidence="1" id="KW-1133">Transmembrane helix</keyword>
<reference evidence="2 3" key="1">
    <citation type="submission" date="2019-02" db="EMBL/GenBank/DDBJ databases">
        <title>Genome sequence of the sea-ice species Brumimicrobium glaciale.</title>
        <authorList>
            <person name="Bowman J.P."/>
        </authorList>
    </citation>
    <scope>NUCLEOTIDE SEQUENCE [LARGE SCALE GENOMIC DNA]</scope>
    <source>
        <strain evidence="2 3">IC156</strain>
    </source>
</reference>
<dbReference type="AlphaFoldDB" id="A0A4Q4KG98"/>
<feature type="transmembrane region" description="Helical" evidence="1">
    <location>
        <begin position="68"/>
        <end position="88"/>
    </location>
</feature>
<evidence type="ECO:0000313" key="3">
    <source>
        <dbReference type="Proteomes" id="UP000293952"/>
    </source>
</evidence>
<proteinExistence type="predicted"/>
<feature type="transmembrane region" description="Helical" evidence="1">
    <location>
        <begin position="39"/>
        <end position="56"/>
    </location>
</feature>
<accession>A0A4Q4KG98</accession>
<evidence type="ECO:0000313" key="2">
    <source>
        <dbReference type="EMBL" id="RYM32161.1"/>
    </source>
</evidence>
<comment type="caution">
    <text evidence="2">The sequence shown here is derived from an EMBL/GenBank/DDBJ whole genome shotgun (WGS) entry which is preliminary data.</text>
</comment>
<feature type="transmembrane region" description="Helical" evidence="1">
    <location>
        <begin position="7"/>
        <end position="27"/>
    </location>
</feature>
<evidence type="ECO:0000256" key="1">
    <source>
        <dbReference type="SAM" id="Phobius"/>
    </source>
</evidence>
<keyword evidence="1" id="KW-0472">Membrane</keyword>
<organism evidence="2 3">
    <name type="scientific">Brumimicrobium glaciale</name>
    <dbReference type="NCBI Taxonomy" id="200475"/>
    <lineage>
        <taxon>Bacteria</taxon>
        <taxon>Pseudomonadati</taxon>
        <taxon>Bacteroidota</taxon>
        <taxon>Flavobacteriia</taxon>
        <taxon>Flavobacteriales</taxon>
        <taxon>Crocinitomicaceae</taxon>
        <taxon>Brumimicrobium</taxon>
    </lineage>
</organism>
<gene>
    <name evidence="2" type="ORF">ERX46_15885</name>
</gene>
<feature type="transmembrane region" description="Helical" evidence="1">
    <location>
        <begin position="94"/>
        <end position="115"/>
    </location>
</feature>
<protein>
    <submittedName>
        <fullName evidence="2">Uncharacterized protein</fullName>
    </submittedName>
</protein>
<dbReference type="EMBL" id="SETE01000007">
    <property type="protein sequence ID" value="RYM32161.1"/>
    <property type="molecule type" value="Genomic_DNA"/>
</dbReference>